<comment type="caution">
    <text evidence="1">The sequence shown here is derived from an EMBL/GenBank/DDBJ whole genome shotgun (WGS) entry which is preliminary data.</text>
</comment>
<protein>
    <submittedName>
        <fullName evidence="1">Uncharacterized protein</fullName>
    </submittedName>
</protein>
<name>A0ACC3P008_PHAVU</name>
<keyword evidence="2" id="KW-1185">Reference proteome</keyword>
<reference evidence="1" key="1">
    <citation type="submission" date="2023-07" db="EMBL/GenBank/DDBJ databases">
        <title>WGS assembly of Phaseolus vulgaris.</title>
        <authorList>
            <person name="Schmutz J."/>
            <person name="Mcclean P."/>
            <person name="Shu S."/>
            <person name="Cregan P."/>
            <person name="Rokhsar D."/>
            <person name="Jackson S."/>
        </authorList>
    </citation>
    <scope>NUCLEOTIDE SEQUENCE</scope>
</reference>
<dbReference type="Proteomes" id="UP000000226">
    <property type="component" value="Unassembled WGS sequence"/>
</dbReference>
<gene>
    <name evidence="1" type="ORF">PHAVU_L001695</name>
</gene>
<accession>A0ACC3P008</accession>
<proteinExistence type="predicted"/>
<evidence type="ECO:0000313" key="1">
    <source>
        <dbReference type="EMBL" id="KAK6645707.1"/>
    </source>
</evidence>
<dbReference type="EMBL" id="MU968052">
    <property type="protein sequence ID" value="KAK6645707.1"/>
    <property type="molecule type" value="Genomic_DNA"/>
</dbReference>
<organism evidence="1 2">
    <name type="scientific">Phaseolus vulgaris</name>
    <name type="common">Kidney bean</name>
    <name type="synonym">French bean</name>
    <dbReference type="NCBI Taxonomy" id="3885"/>
    <lineage>
        <taxon>Eukaryota</taxon>
        <taxon>Viridiplantae</taxon>
        <taxon>Streptophyta</taxon>
        <taxon>Embryophyta</taxon>
        <taxon>Tracheophyta</taxon>
        <taxon>Spermatophyta</taxon>
        <taxon>Magnoliopsida</taxon>
        <taxon>eudicotyledons</taxon>
        <taxon>Gunneridae</taxon>
        <taxon>Pentapetalae</taxon>
        <taxon>rosids</taxon>
        <taxon>fabids</taxon>
        <taxon>Fabales</taxon>
        <taxon>Fabaceae</taxon>
        <taxon>Papilionoideae</taxon>
        <taxon>50 kb inversion clade</taxon>
        <taxon>NPAAA clade</taxon>
        <taxon>indigoferoid/millettioid clade</taxon>
        <taxon>Phaseoleae</taxon>
        <taxon>Phaseolus</taxon>
    </lineage>
</organism>
<sequence>MKEDADKDKDKDSKIWGALLFGLIGATVTTFAVGQLRRSVDWFYVQLLRTQSRKGQRGGSFRTSFQEEAWRKHNKRLQEEYEEEMERVERIRRMQSVF</sequence>
<evidence type="ECO:0000313" key="2">
    <source>
        <dbReference type="Proteomes" id="UP000000226"/>
    </source>
</evidence>